<keyword evidence="1" id="KW-1133">Transmembrane helix</keyword>
<keyword evidence="1" id="KW-0472">Membrane</keyword>
<comment type="caution">
    <text evidence="2">The sequence shown here is derived from an EMBL/GenBank/DDBJ whole genome shotgun (WGS) entry which is preliminary data.</text>
</comment>
<evidence type="ECO:0000313" key="2">
    <source>
        <dbReference type="EMBL" id="MDV7216709.1"/>
    </source>
</evidence>
<keyword evidence="1" id="KW-0812">Transmembrane</keyword>
<evidence type="ECO:0000256" key="1">
    <source>
        <dbReference type="SAM" id="Phobius"/>
    </source>
</evidence>
<name>A0ABU4F7Z0_9ACTN</name>
<dbReference type="Proteomes" id="UP001187346">
    <property type="component" value="Unassembled WGS sequence"/>
</dbReference>
<protein>
    <recommendedName>
        <fullName evidence="4">VapC45 PIN like domain-containing protein</fullName>
    </recommendedName>
</protein>
<keyword evidence="3" id="KW-1185">Reference proteome</keyword>
<feature type="transmembrane region" description="Helical" evidence="1">
    <location>
        <begin position="88"/>
        <end position="106"/>
    </location>
</feature>
<dbReference type="EMBL" id="JAWMAJ010000031">
    <property type="protein sequence ID" value="MDV7216709.1"/>
    <property type="molecule type" value="Genomic_DNA"/>
</dbReference>
<dbReference type="RefSeq" id="WP_317771227.1">
    <property type="nucleotide sequence ID" value="NZ_JAWMAJ010000031.1"/>
</dbReference>
<reference evidence="2 3" key="1">
    <citation type="submission" date="2023-10" db="EMBL/GenBank/DDBJ databases">
        <title>Characterization of rhizosphere-enriched actinobacteria from wheat plants lab-grown on chernevaya soil.</title>
        <authorList>
            <person name="Tikhonova E.N."/>
            <person name="Konopkin A."/>
            <person name="Kravchenko I.K."/>
        </authorList>
    </citation>
    <scope>NUCLEOTIDE SEQUENCE [LARGE SCALE GENOMIC DNA]</scope>
    <source>
        <strain evidence="2 3">RR29</strain>
    </source>
</reference>
<evidence type="ECO:0008006" key="4">
    <source>
        <dbReference type="Google" id="ProtNLM"/>
    </source>
</evidence>
<sequence>MRLLVDENTAVQLLIPLRYVLPQHHVDHVTEVKWSGKKDVQLLLDTARKGYDALLTKDGRQLEDPEETDSIKKAGIHHIRYSQKESGVGGLALAVGAIIAAMPFVMRELDAADGQRLIHIRGLSPVPSQRFESMDPHKNPPRYWR</sequence>
<proteinExistence type="predicted"/>
<accession>A0ABU4F7Z0</accession>
<gene>
    <name evidence="2" type="ORF">R5A26_12180</name>
</gene>
<organism evidence="2 3">
    <name type="scientific">Streptomyces prunicolor</name>
    <dbReference type="NCBI Taxonomy" id="67348"/>
    <lineage>
        <taxon>Bacteria</taxon>
        <taxon>Bacillati</taxon>
        <taxon>Actinomycetota</taxon>
        <taxon>Actinomycetes</taxon>
        <taxon>Kitasatosporales</taxon>
        <taxon>Streptomycetaceae</taxon>
        <taxon>Streptomyces</taxon>
    </lineage>
</organism>
<evidence type="ECO:0000313" key="3">
    <source>
        <dbReference type="Proteomes" id="UP001187346"/>
    </source>
</evidence>